<dbReference type="Proteomes" id="UP000187735">
    <property type="component" value="Chromosome"/>
</dbReference>
<reference evidence="3 4" key="1">
    <citation type="journal article" date="2016" name="Front. Microbiol.">
        <title>Fuerstia marisgermanicae gen. nov., sp. nov., an Unusual Member of the Phylum Planctomycetes from the German Wadden Sea.</title>
        <authorList>
            <person name="Kohn T."/>
            <person name="Heuer A."/>
            <person name="Jogler M."/>
            <person name="Vollmers J."/>
            <person name="Boedeker C."/>
            <person name="Bunk B."/>
            <person name="Rast P."/>
            <person name="Borchert D."/>
            <person name="Glockner I."/>
            <person name="Freese H.M."/>
            <person name="Klenk H.P."/>
            <person name="Overmann J."/>
            <person name="Kaster A.K."/>
            <person name="Rohde M."/>
            <person name="Wiegand S."/>
            <person name="Jogler C."/>
        </authorList>
    </citation>
    <scope>NUCLEOTIDE SEQUENCE [LARGE SCALE GENOMIC DNA]</scope>
    <source>
        <strain evidence="3 4">NH11</strain>
    </source>
</reference>
<dbReference type="RefSeq" id="WP_077026941.1">
    <property type="nucleotide sequence ID" value="NZ_CP017641.1"/>
</dbReference>
<evidence type="ECO:0000256" key="1">
    <source>
        <dbReference type="SAM" id="Coils"/>
    </source>
</evidence>
<evidence type="ECO:0000313" key="3">
    <source>
        <dbReference type="EMBL" id="APZ95835.1"/>
    </source>
</evidence>
<accession>A0A1P8WP62</accession>
<dbReference type="OrthoDB" id="261911at2"/>
<organism evidence="3 4">
    <name type="scientific">Fuerstiella marisgermanici</name>
    <dbReference type="NCBI Taxonomy" id="1891926"/>
    <lineage>
        <taxon>Bacteria</taxon>
        <taxon>Pseudomonadati</taxon>
        <taxon>Planctomycetota</taxon>
        <taxon>Planctomycetia</taxon>
        <taxon>Planctomycetales</taxon>
        <taxon>Planctomycetaceae</taxon>
        <taxon>Fuerstiella</taxon>
    </lineage>
</organism>
<dbReference type="EMBL" id="CP017641">
    <property type="protein sequence ID" value="APZ95835.1"/>
    <property type="molecule type" value="Genomic_DNA"/>
</dbReference>
<dbReference type="KEGG" id="fmr:Fuma_05497"/>
<dbReference type="STRING" id="1891926.Fuma_05497"/>
<keyword evidence="2" id="KW-0472">Membrane</keyword>
<protein>
    <submittedName>
        <fullName evidence="3">Uncharacterized protein</fullName>
    </submittedName>
</protein>
<evidence type="ECO:0000313" key="4">
    <source>
        <dbReference type="Proteomes" id="UP000187735"/>
    </source>
</evidence>
<keyword evidence="2" id="KW-0812">Transmembrane</keyword>
<evidence type="ECO:0000256" key="2">
    <source>
        <dbReference type="SAM" id="Phobius"/>
    </source>
</evidence>
<dbReference type="AlphaFoldDB" id="A0A1P8WP62"/>
<keyword evidence="1" id="KW-0175">Coiled coil</keyword>
<feature type="transmembrane region" description="Helical" evidence="2">
    <location>
        <begin position="356"/>
        <end position="376"/>
    </location>
</feature>
<proteinExistence type="predicted"/>
<gene>
    <name evidence="3" type="ORF">Fuma_05497</name>
</gene>
<sequence>MADIAEIHELLESVRVTLASTMNPDREELERLHNELDSEIRAANKRLRECDALLAEGHRSEAIQLAEQEPNLLEVVSILDFPELAEWNDFVAEIGITVTPELQIDIATDLNGAYSEDAPLERLLRKFRVMSLGRAPLRSRIDLLRQIAKRDLATVYWQEDLKSYEQARIRQLADESRDAVKNRDIATVRRLSDEIHNKPWAVKPDRRIVERLDKLMEQVRRMDAVRVVNKLTEQLRAAKENGNGSLARDLASQWEAAAAKCDQTSDAFQEAKDEAAPMFRWIRQLGEKEEEEREFANEVKKFQKVLRSPSSTMPDIYRLYDRLEEYEDFEIPDAVLSKYEARIADFEKQQNKKKMMTIGGVAVGVLLVLVIAWIVIF</sequence>
<name>A0A1P8WP62_9PLAN</name>
<feature type="coiled-coil region" evidence="1">
    <location>
        <begin position="26"/>
        <end position="53"/>
    </location>
</feature>
<keyword evidence="4" id="KW-1185">Reference proteome</keyword>
<keyword evidence="2" id="KW-1133">Transmembrane helix</keyword>